<evidence type="ECO:0000313" key="2">
    <source>
        <dbReference type="EMBL" id="CAF1286191.1"/>
    </source>
</evidence>
<name>A0A815CEM0_9BILA</name>
<evidence type="ECO:0000256" key="1">
    <source>
        <dbReference type="SAM" id="Coils"/>
    </source>
</evidence>
<proteinExistence type="predicted"/>
<evidence type="ECO:0000313" key="3">
    <source>
        <dbReference type="Proteomes" id="UP000663891"/>
    </source>
</evidence>
<dbReference type="EMBL" id="CAJNON010000487">
    <property type="protein sequence ID" value="CAF1286191.1"/>
    <property type="molecule type" value="Genomic_DNA"/>
</dbReference>
<sequence>MNAATQKIEQLESDRLTVTELIQQTMDSITELKQRLQTQQIERETLIVDNKDNFQRKAQIELELQDLQGETAQRDAKRNELKRELAKYDKFITESEQKLAKIIPDYDIKRRQEEQKTAQSDLAEEKRKELFAKRGRGNQFTSKDDRDKWIRLELKSLNKAIHDKREQVYCLFFK</sequence>
<dbReference type="Proteomes" id="UP000663891">
    <property type="component" value="Unassembled WGS sequence"/>
</dbReference>
<feature type="coiled-coil region" evidence="1">
    <location>
        <begin position="1"/>
        <end position="129"/>
    </location>
</feature>
<protein>
    <submittedName>
        <fullName evidence="2">Uncharacterized protein</fullName>
    </submittedName>
</protein>
<dbReference type="OrthoDB" id="431497at2759"/>
<reference evidence="2" key="1">
    <citation type="submission" date="2021-02" db="EMBL/GenBank/DDBJ databases">
        <authorList>
            <person name="Nowell W R."/>
        </authorList>
    </citation>
    <scope>NUCLEOTIDE SEQUENCE</scope>
</reference>
<gene>
    <name evidence="2" type="ORF">VCS650_LOCUS30242</name>
</gene>
<dbReference type="AlphaFoldDB" id="A0A815CEM0"/>
<accession>A0A815CEM0</accession>
<comment type="caution">
    <text evidence="2">The sequence shown here is derived from an EMBL/GenBank/DDBJ whole genome shotgun (WGS) entry which is preliminary data.</text>
</comment>
<keyword evidence="1" id="KW-0175">Coiled coil</keyword>
<dbReference type="PANTHER" id="PTHR43977">
    <property type="entry name" value="STRUCTURAL MAINTENANCE OF CHROMOSOMES PROTEIN 3"/>
    <property type="match status" value="1"/>
</dbReference>
<organism evidence="2 3">
    <name type="scientific">Adineta steineri</name>
    <dbReference type="NCBI Taxonomy" id="433720"/>
    <lineage>
        <taxon>Eukaryota</taxon>
        <taxon>Metazoa</taxon>
        <taxon>Spiralia</taxon>
        <taxon>Gnathifera</taxon>
        <taxon>Rotifera</taxon>
        <taxon>Eurotatoria</taxon>
        <taxon>Bdelloidea</taxon>
        <taxon>Adinetida</taxon>
        <taxon>Adinetidae</taxon>
        <taxon>Adineta</taxon>
    </lineage>
</organism>